<dbReference type="OrthoDB" id="269227at2759"/>
<name>A0A7J7JP91_BUGNE</name>
<evidence type="ECO:0000256" key="1">
    <source>
        <dbReference type="ARBA" id="ARBA00001974"/>
    </source>
</evidence>
<evidence type="ECO:0000256" key="3">
    <source>
        <dbReference type="ARBA" id="ARBA00022630"/>
    </source>
</evidence>
<gene>
    <name evidence="9" type="ORF">EB796_014243</name>
</gene>
<evidence type="ECO:0000313" key="10">
    <source>
        <dbReference type="Proteomes" id="UP000593567"/>
    </source>
</evidence>
<dbReference type="GO" id="GO:0050660">
    <property type="term" value="F:flavin adenine dinucleotide binding"/>
    <property type="evidence" value="ECO:0007669"/>
    <property type="project" value="InterPro"/>
</dbReference>
<dbReference type="PIRSF" id="PIRSF000137">
    <property type="entry name" value="Alcohol_oxidase"/>
    <property type="match status" value="1"/>
</dbReference>
<organism evidence="9 10">
    <name type="scientific">Bugula neritina</name>
    <name type="common">Brown bryozoan</name>
    <name type="synonym">Sertularia neritina</name>
    <dbReference type="NCBI Taxonomy" id="10212"/>
    <lineage>
        <taxon>Eukaryota</taxon>
        <taxon>Metazoa</taxon>
        <taxon>Spiralia</taxon>
        <taxon>Lophotrochozoa</taxon>
        <taxon>Bryozoa</taxon>
        <taxon>Gymnolaemata</taxon>
        <taxon>Cheilostomatida</taxon>
        <taxon>Flustrina</taxon>
        <taxon>Buguloidea</taxon>
        <taxon>Bugulidae</taxon>
        <taxon>Bugula</taxon>
    </lineage>
</organism>
<dbReference type="Gene3D" id="3.50.50.60">
    <property type="entry name" value="FAD/NAD(P)-binding domain"/>
    <property type="match status" value="1"/>
</dbReference>
<dbReference type="Pfam" id="PF00732">
    <property type="entry name" value="GMC_oxred_N"/>
    <property type="match status" value="1"/>
</dbReference>
<evidence type="ECO:0000256" key="2">
    <source>
        <dbReference type="ARBA" id="ARBA00010790"/>
    </source>
</evidence>
<dbReference type="PANTHER" id="PTHR11552">
    <property type="entry name" value="GLUCOSE-METHANOL-CHOLINE GMC OXIDOREDUCTASE"/>
    <property type="match status" value="1"/>
</dbReference>
<sequence>MENLQQLVDKFPSTLKEYKTTVACGSIALLSGYLLYKYQSRGRVRQKWNKRYDFIVVGAGSAGCVLANRLSENGKFSVLILEAGGEDDDPKIHMPMGVLDACTDTKFVWQDKTVPQPASEAYIDSAIQSQHGKVLGGSSSVNWMAYVRGHREDYNNWESLGCTGWRWSNVENYFRKMEDYFLPGEELGHGGPLTVSANRNLRTTDYLIKAIKELGVRENKSYNSGDNQGVTKGHVTAKNGKRWSAAQAYLRPAMKRSNLHVVTDAHVTKILFDGKRAVGVRFVREGGFTYEVLAEKEVIISSGAINSPHLLLLSGIGPKEELQKHGIPIVAELPVGLNYQDHSTASEIELSREEHLYKANLSSTKSLIEYFINGKGPLTTAAGQAMCFFDVDKEGNYILSNKMPEVQIFMTAGPFIDDPDDEVLSRFNEFANFGPLLLETMKNADKRQGVMLAAVLLHPRSRGSLTLASADPFQRPLIDPQILSDPEDQRIMKIGLKFISDVLKSPTMSSLESYFSENKFPTKDRIAPDVDPESEEYLEKLVSAACTVCWHPAGSCKMGAEGDTTAVVDPQLRVQGGIQGLRVVDNSIMPHLTSGNTNAPAIMIGEKGSDLILQSYK</sequence>
<feature type="domain" description="Glucose-methanol-choline oxidoreductase N-terminal" evidence="8">
    <location>
        <begin position="303"/>
        <end position="317"/>
    </location>
</feature>
<dbReference type="AlphaFoldDB" id="A0A7J7JP91"/>
<protein>
    <recommendedName>
        <fullName evidence="7 8">Glucose-methanol-choline oxidoreductase N-terminal domain-containing protein</fullName>
    </recommendedName>
</protein>
<dbReference type="SUPFAM" id="SSF54373">
    <property type="entry name" value="FAD-linked reductases, C-terminal domain"/>
    <property type="match status" value="1"/>
</dbReference>
<evidence type="ECO:0000313" key="9">
    <source>
        <dbReference type="EMBL" id="KAF6027444.1"/>
    </source>
</evidence>
<dbReference type="PROSITE" id="PS00624">
    <property type="entry name" value="GMC_OXRED_2"/>
    <property type="match status" value="1"/>
</dbReference>
<evidence type="ECO:0000259" key="8">
    <source>
        <dbReference type="PROSITE" id="PS00624"/>
    </source>
</evidence>
<accession>A0A7J7JP91</accession>
<dbReference type="InterPro" id="IPR000172">
    <property type="entry name" value="GMC_OxRdtase_N"/>
</dbReference>
<proteinExistence type="inferred from homology"/>
<keyword evidence="4 5" id="KW-0274">FAD</keyword>
<dbReference type="SUPFAM" id="SSF51905">
    <property type="entry name" value="FAD/NAD(P)-binding domain"/>
    <property type="match status" value="1"/>
</dbReference>
<feature type="domain" description="Glucose-methanol-choline oxidoreductase N-terminal" evidence="7">
    <location>
        <begin position="132"/>
        <end position="155"/>
    </location>
</feature>
<comment type="caution">
    <text evidence="9">The sequence shown here is derived from an EMBL/GenBank/DDBJ whole genome shotgun (WGS) entry which is preliminary data.</text>
</comment>
<keyword evidence="10" id="KW-1185">Reference proteome</keyword>
<comment type="similarity">
    <text evidence="2 6">Belongs to the GMC oxidoreductase family.</text>
</comment>
<feature type="binding site" evidence="5">
    <location>
        <begin position="550"/>
        <end position="551"/>
    </location>
    <ligand>
        <name>FAD</name>
        <dbReference type="ChEBI" id="CHEBI:57692"/>
    </ligand>
</feature>
<dbReference type="GO" id="GO:0016614">
    <property type="term" value="F:oxidoreductase activity, acting on CH-OH group of donors"/>
    <property type="evidence" value="ECO:0007669"/>
    <property type="project" value="InterPro"/>
</dbReference>
<dbReference type="InterPro" id="IPR012132">
    <property type="entry name" value="GMC_OxRdtase"/>
</dbReference>
<evidence type="ECO:0000256" key="5">
    <source>
        <dbReference type="PIRSR" id="PIRSR000137-2"/>
    </source>
</evidence>
<dbReference type="PANTHER" id="PTHR11552:SF147">
    <property type="entry name" value="CHOLINE DEHYDROGENASE, MITOCHONDRIAL"/>
    <property type="match status" value="1"/>
</dbReference>
<evidence type="ECO:0000259" key="7">
    <source>
        <dbReference type="PROSITE" id="PS00623"/>
    </source>
</evidence>
<evidence type="ECO:0000256" key="4">
    <source>
        <dbReference type="ARBA" id="ARBA00022827"/>
    </source>
</evidence>
<dbReference type="InterPro" id="IPR036188">
    <property type="entry name" value="FAD/NAD-bd_sf"/>
</dbReference>
<dbReference type="InterPro" id="IPR007867">
    <property type="entry name" value="GMC_OxRtase_C"/>
</dbReference>
<dbReference type="Gene3D" id="3.30.560.10">
    <property type="entry name" value="Glucose Oxidase, domain 3"/>
    <property type="match status" value="1"/>
</dbReference>
<feature type="binding site" evidence="5">
    <location>
        <position position="134"/>
    </location>
    <ligand>
        <name>FAD</name>
        <dbReference type="ChEBI" id="CHEBI:57692"/>
    </ligand>
</feature>
<dbReference type="Pfam" id="PF05199">
    <property type="entry name" value="GMC_oxred_C"/>
    <property type="match status" value="1"/>
</dbReference>
<keyword evidence="3 6" id="KW-0285">Flavoprotein</keyword>
<dbReference type="PROSITE" id="PS00623">
    <property type="entry name" value="GMC_OXRED_1"/>
    <property type="match status" value="1"/>
</dbReference>
<dbReference type="Proteomes" id="UP000593567">
    <property type="component" value="Unassembled WGS sequence"/>
</dbReference>
<dbReference type="EMBL" id="VXIV02002089">
    <property type="protein sequence ID" value="KAF6027444.1"/>
    <property type="molecule type" value="Genomic_DNA"/>
</dbReference>
<evidence type="ECO:0000256" key="6">
    <source>
        <dbReference type="RuleBase" id="RU003968"/>
    </source>
</evidence>
<reference evidence="9" key="1">
    <citation type="submission" date="2020-06" db="EMBL/GenBank/DDBJ databases">
        <title>Draft genome of Bugula neritina, a colonial animal packing powerful symbionts and potential medicines.</title>
        <authorList>
            <person name="Rayko M."/>
        </authorList>
    </citation>
    <scope>NUCLEOTIDE SEQUENCE [LARGE SCALE GENOMIC DNA]</scope>
    <source>
        <strain evidence="9">Kwan_BN1</strain>
    </source>
</reference>
<feature type="binding site" evidence="5">
    <location>
        <position position="267"/>
    </location>
    <ligand>
        <name>FAD</name>
        <dbReference type="ChEBI" id="CHEBI:57692"/>
    </ligand>
</feature>
<comment type="cofactor">
    <cofactor evidence="1 5">
        <name>FAD</name>
        <dbReference type="ChEBI" id="CHEBI:57692"/>
    </cofactor>
</comment>